<dbReference type="EMBL" id="JAGRRH010000016">
    <property type="protein sequence ID" value="KAG7353428.1"/>
    <property type="molecule type" value="Genomic_DNA"/>
</dbReference>
<dbReference type="PROSITE" id="PS00036">
    <property type="entry name" value="BZIP_BASIC"/>
    <property type="match status" value="1"/>
</dbReference>
<name>A0A9K3PN45_9STRA</name>
<reference evidence="3" key="2">
    <citation type="submission" date="2021-04" db="EMBL/GenBank/DDBJ databases">
        <authorList>
            <person name="Podell S."/>
        </authorList>
    </citation>
    <scope>NUCLEOTIDE SEQUENCE</scope>
    <source>
        <strain evidence="3">Hildebrandi</strain>
    </source>
</reference>
<dbReference type="AlphaFoldDB" id="A0A9K3PN45"/>
<accession>A0A9K3PN45</accession>
<keyword evidence="4" id="KW-1185">Reference proteome</keyword>
<protein>
    <submittedName>
        <fullName evidence="3">BZIP transcription factor</fullName>
    </submittedName>
</protein>
<comment type="caution">
    <text evidence="3">The sequence shown here is derived from an EMBL/GenBank/DDBJ whole genome shotgun (WGS) entry which is preliminary data.</text>
</comment>
<gene>
    <name evidence="3" type="ORF">IV203_002783</name>
</gene>
<dbReference type="CDD" id="cd14686">
    <property type="entry name" value="bZIP"/>
    <property type="match status" value="1"/>
</dbReference>
<dbReference type="Proteomes" id="UP000693970">
    <property type="component" value="Unassembled WGS sequence"/>
</dbReference>
<feature type="domain" description="BZIP" evidence="2">
    <location>
        <begin position="60"/>
        <end position="123"/>
    </location>
</feature>
<evidence type="ECO:0000313" key="3">
    <source>
        <dbReference type="EMBL" id="KAG7353428.1"/>
    </source>
</evidence>
<dbReference type="OrthoDB" id="49411at2759"/>
<dbReference type="SMART" id="SM00338">
    <property type="entry name" value="BRLZ"/>
    <property type="match status" value="1"/>
</dbReference>
<proteinExistence type="predicted"/>
<feature type="region of interest" description="Disordered" evidence="1">
    <location>
        <begin position="1"/>
        <end position="64"/>
    </location>
</feature>
<reference evidence="3" key="1">
    <citation type="journal article" date="2021" name="Sci. Rep.">
        <title>Diploid genomic architecture of Nitzschia inconspicua, an elite biomass production diatom.</title>
        <authorList>
            <person name="Oliver A."/>
            <person name="Podell S."/>
            <person name="Pinowska A."/>
            <person name="Traller J.C."/>
            <person name="Smith S.R."/>
            <person name="McClure R."/>
            <person name="Beliaev A."/>
            <person name="Bohutskyi P."/>
            <person name="Hill E.A."/>
            <person name="Rabines A."/>
            <person name="Zheng H."/>
            <person name="Allen L.Z."/>
            <person name="Kuo A."/>
            <person name="Grigoriev I.V."/>
            <person name="Allen A.E."/>
            <person name="Hazlebeck D."/>
            <person name="Allen E.E."/>
        </authorList>
    </citation>
    <scope>NUCLEOTIDE SEQUENCE</scope>
    <source>
        <strain evidence="3">Hildebrandi</strain>
    </source>
</reference>
<sequence length="274" mass="28510">MATVEQVPAAAVLDSQLPMRKRKKADGDEENSYAGATPEPASKAPKMDDSTKVAKRPGMTKAREIRLEQNRKAARESRRRKKVMIEELQRSVIFFSRANSTLKQQNDDLARLLMQAQAQVSVIESGEKANAPEAVESKPTAVVTAVVAPSLPQPTSAEAAAMAGTLPPMQPGATMQAMANFQQAAAAAMHAAVQGMKGIPGVSLQSLATPAPGTVGVNPQQAYNDTMTALAMQQAAVAAAAAAATSQQQYAVKGTSTVAPPVAAPADSDHGVTI</sequence>
<evidence type="ECO:0000313" key="4">
    <source>
        <dbReference type="Proteomes" id="UP000693970"/>
    </source>
</evidence>
<evidence type="ECO:0000256" key="1">
    <source>
        <dbReference type="SAM" id="MobiDB-lite"/>
    </source>
</evidence>
<organism evidence="3 4">
    <name type="scientific">Nitzschia inconspicua</name>
    <dbReference type="NCBI Taxonomy" id="303405"/>
    <lineage>
        <taxon>Eukaryota</taxon>
        <taxon>Sar</taxon>
        <taxon>Stramenopiles</taxon>
        <taxon>Ochrophyta</taxon>
        <taxon>Bacillariophyta</taxon>
        <taxon>Bacillariophyceae</taxon>
        <taxon>Bacillariophycidae</taxon>
        <taxon>Bacillariales</taxon>
        <taxon>Bacillariaceae</taxon>
        <taxon>Nitzschia</taxon>
    </lineage>
</organism>
<dbReference type="Pfam" id="PF00170">
    <property type="entry name" value="bZIP_1"/>
    <property type="match status" value="1"/>
</dbReference>
<dbReference type="PROSITE" id="PS50217">
    <property type="entry name" value="BZIP"/>
    <property type="match status" value="1"/>
</dbReference>
<dbReference type="InterPro" id="IPR004827">
    <property type="entry name" value="bZIP"/>
</dbReference>
<dbReference type="GO" id="GO:0003700">
    <property type="term" value="F:DNA-binding transcription factor activity"/>
    <property type="evidence" value="ECO:0007669"/>
    <property type="project" value="InterPro"/>
</dbReference>
<evidence type="ECO:0000259" key="2">
    <source>
        <dbReference type="PROSITE" id="PS50217"/>
    </source>
</evidence>